<dbReference type="WBParaSite" id="RSKR_0000193000.1">
    <property type="protein sequence ID" value="RSKR_0000193000.1"/>
    <property type="gene ID" value="RSKR_0000193000"/>
</dbReference>
<organism evidence="1 2">
    <name type="scientific">Rhabditophanes sp. KR3021</name>
    <dbReference type="NCBI Taxonomy" id="114890"/>
    <lineage>
        <taxon>Eukaryota</taxon>
        <taxon>Metazoa</taxon>
        <taxon>Ecdysozoa</taxon>
        <taxon>Nematoda</taxon>
        <taxon>Chromadorea</taxon>
        <taxon>Rhabditida</taxon>
        <taxon>Tylenchina</taxon>
        <taxon>Panagrolaimomorpha</taxon>
        <taxon>Strongyloidoidea</taxon>
        <taxon>Alloionematidae</taxon>
        <taxon>Rhabditophanes</taxon>
    </lineage>
</organism>
<dbReference type="Proteomes" id="UP000095286">
    <property type="component" value="Unplaced"/>
</dbReference>
<proteinExistence type="predicted"/>
<sequence length="154" mass="17540">MFVTELGTHWRSCELEHLILFMKQVWFHENLIIGSNKLPTHATVIHGVSGTRRTGAFCILSIVCRQLASKKSCAIVTTSLLVRKYRCNVLRSKAMFATVLLGTLYYAQESYLIRKKDPNYVSAIRLVSSAMLSKDRTDKYGGTDKKKQKTESYK</sequence>
<accession>A0AC35TL78</accession>
<protein>
    <submittedName>
        <fullName evidence="2">Tyrosine-protein phosphatase domain-containing protein</fullName>
    </submittedName>
</protein>
<name>A0AC35TL78_9BILA</name>
<evidence type="ECO:0000313" key="2">
    <source>
        <dbReference type="WBParaSite" id="RSKR_0000193000.1"/>
    </source>
</evidence>
<evidence type="ECO:0000313" key="1">
    <source>
        <dbReference type="Proteomes" id="UP000095286"/>
    </source>
</evidence>
<reference evidence="2" key="1">
    <citation type="submission" date="2016-11" db="UniProtKB">
        <authorList>
            <consortium name="WormBaseParasite"/>
        </authorList>
    </citation>
    <scope>IDENTIFICATION</scope>
    <source>
        <strain evidence="2">KR3021</strain>
    </source>
</reference>